<evidence type="ECO:0000313" key="2">
    <source>
        <dbReference type="Proteomes" id="UP000000862"/>
    </source>
</evidence>
<reference evidence="1 2" key="4">
    <citation type="journal article" date="1996" name="Virology">
        <title>Analysis of 76 kb of the chlorella virus PBCV-1 330-kb genome: map positions 182 to 258.</title>
        <authorList>
            <person name="Kutish G.F."/>
            <person name="Li Y."/>
            <person name="Lu Z."/>
            <person name="Furuta M."/>
            <person name="Rock D.L."/>
            <person name="Van Etten J.L."/>
        </authorList>
    </citation>
    <scope>NUCLEOTIDE SEQUENCE [LARGE SCALE GENOMIC DNA]</scope>
</reference>
<keyword evidence="2" id="KW-1185">Reference proteome</keyword>
<dbReference type="GeneID" id="918173"/>
<dbReference type="Proteomes" id="UP000000862">
    <property type="component" value="Segment"/>
</dbReference>
<reference evidence="1 2" key="2">
    <citation type="journal article" date="1995" name="Virology">
        <title>Analysis of 43 kb of the Chlorella virus PBCV-1 330-kb genome: map positions 45 to 88.</title>
        <authorList>
            <person name="Li Y."/>
            <person name="Lu Z."/>
            <person name="Burbank D.E."/>
            <person name="Kutish G.F."/>
            <person name="Rock D.L."/>
            <person name="Van Etten J.L."/>
        </authorList>
    </citation>
    <scope>NUCLEOTIDE SEQUENCE [LARGE SCALE GENOMIC DNA]</scope>
</reference>
<organism evidence="1 2">
    <name type="scientific">Paramecium bursaria Chlorella virus 1</name>
    <name type="common">PBCV-1</name>
    <dbReference type="NCBI Taxonomy" id="10506"/>
    <lineage>
        <taxon>Viruses</taxon>
        <taxon>Varidnaviria</taxon>
        <taxon>Bamfordvirae</taxon>
        <taxon>Nucleocytoviricota</taxon>
        <taxon>Megaviricetes</taxon>
        <taxon>Algavirales</taxon>
        <taxon>Phycodnaviridae</taxon>
        <taxon>Chlorovirus</taxon>
        <taxon>Chlorovirus vanettense</taxon>
    </lineage>
</organism>
<gene>
    <name evidence="1" type="primary">a549R</name>
</gene>
<protein>
    <submittedName>
        <fullName evidence="1">Uncharacterized protein</fullName>
    </submittedName>
</protein>
<reference evidence="1 2" key="8">
    <citation type="journal article" date="2010" name="J. Virol.">
        <title>Microarray analysis of Paramecium bursaria chlorella virus 1 transcription.</title>
        <authorList>
            <person name="Yanai-Balser G.M."/>
            <person name="Duncan G.A."/>
            <person name="Eudy J.D."/>
            <person name="Wang D."/>
            <person name="Li X."/>
            <person name="Agarkova I.V."/>
            <person name="Dunigan D.D."/>
            <person name="Van Etten J.L."/>
        </authorList>
    </citation>
    <scope>NUCLEOTIDE SEQUENCE [LARGE SCALE GENOMIC DNA]</scope>
</reference>
<dbReference type="KEGG" id="vg:918173"/>
<reference evidence="1 2" key="6">
    <citation type="journal article" date="1999" name="Virology">
        <title>Chlorella virus PBCV-1 encodes a functional homospermidine synthase.</title>
        <authorList>
            <person name="Kaiser A."/>
            <person name="Vollmert M."/>
            <person name="Tholl D."/>
            <person name="Graves M.V."/>
            <person name="Gurnon J.R."/>
            <person name="Xing W."/>
            <person name="Lisec A.D."/>
            <person name="Nickerson K.W."/>
            <person name="Van Etten J.L."/>
        </authorList>
    </citation>
    <scope>NUCLEOTIDE SEQUENCE [LARGE SCALE GENOMIC DNA]</scope>
</reference>
<reference evidence="1 2" key="7">
    <citation type="journal article" date="2000" name="Virology">
        <title>Characterization of a beta-1,3-glucanase encoded by chlorella virus PBCV-1.</title>
        <authorList>
            <person name="Sun L."/>
            <person name="Gurnon J.R."/>
            <person name="Adams B.J."/>
            <person name="Graves M.V."/>
            <person name="Van Etten J.L."/>
        </authorList>
    </citation>
    <scope>NUCLEOTIDE SEQUENCE [LARGE SCALE GENOMIC DNA]</scope>
</reference>
<sequence>MQHFPDCVHFANPVAENKSLLYWIVLNLLPEHVQLRAISLPLLILGIRIKNLRVCDTLSHPHELLEQAHTSFTITICVICP</sequence>
<dbReference type="RefSeq" id="NP_048905.1">
    <property type="nucleotide sequence ID" value="NC_000852.5"/>
</dbReference>
<dbReference type="PIR" id="T18051">
    <property type="entry name" value="T18051"/>
</dbReference>
<reference evidence="1 2" key="1">
    <citation type="journal article" date="1995" name="Virology">
        <title>Analysis of 45 kb of DNA located at the left end of the chlorella virus PBCV-1 genome.</title>
        <authorList>
            <person name="Lu Z."/>
            <person name="Li Y."/>
            <person name="Zhang Y."/>
            <person name="Kutish G.F."/>
            <person name="Rock D.L."/>
            <person name="Van Etten J.L."/>
        </authorList>
    </citation>
    <scope>NUCLEOTIDE SEQUENCE [LARGE SCALE GENOMIC DNA]</scope>
</reference>
<proteinExistence type="predicted"/>
<reference evidence="1 2" key="3">
    <citation type="journal article" date="1996" name="Virology">
        <title>Analysis of 94 kb of the chlorella virus PBCV-1 330-kb genome: map positions 88 to 182.</title>
        <authorList>
            <person name="Lu Z."/>
            <person name="Li Y."/>
            <person name="Que Q."/>
            <person name="Kutish G.F."/>
            <person name="Rock D.L."/>
            <person name="Van Etten J.L."/>
        </authorList>
    </citation>
    <scope>NUCLEOTIDE SEQUENCE [LARGE SCALE GENOMIC DNA]</scope>
</reference>
<dbReference type="EMBL" id="JF411744">
    <property type="protein sequence ID" value="AAC96996.1"/>
    <property type="molecule type" value="Genomic_DNA"/>
</dbReference>
<dbReference type="OrthoDB" id="39674at10239"/>
<evidence type="ECO:0000313" key="1">
    <source>
        <dbReference type="EMBL" id="AAC96996.1"/>
    </source>
</evidence>
<organismHost>
    <name type="scientific">Chlorella</name>
    <dbReference type="NCBI Taxonomy" id="3071"/>
</organismHost>
<name>O41031_PBCV1</name>
<reference evidence="1 2" key="5">
    <citation type="journal article" date="1997" name="Virology">
        <title>Analysis of 74 kb of DNA located at the right end of the 330-kb chlorella virus PBCV-1 genome.</title>
        <authorList>
            <person name="Li Y."/>
            <person name="Lu Z."/>
            <person name="Sun L."/>
            <person name="Ropp S."/>
            <person name="Kutish G.F."/>
            <person name="Rock D.L."/>
            <person name="Van Etten J.L."/>
        </authorList>
    </citation>
    <scope>NUCLEOTIDE SEQUENCE [LARGE SCALE GENOMIC DNA]</scope>
</reference>
<accession>O41031</accession>